<dbReference type="PHI-base" id="PHI:4747"/>
<reference evidence="2" key="1">
    <citation type="journal article" date="2011" name="PLoS ONE">
        <title>Identification of Hyaloperonospora arabidopsidis Transcript Sequences Expressed during Infection Reveals Isolate-Specific Effectors.</title>
        <authorList>
            <person name="Cabral A."/>
            <person name="Stassen J.H."/>
            <person name="Seidl M.F."/>
            <person name="Bautor J."/>
            <person name="Parker J.E."/>
            <person name="Van den Ackerveken G."/>
        </authorList>
    </citation>
    <scope>NUCLEOTIDE SEQUENCE</scope>
    <source>
        <strain evidence="2">Waco9</strain>
    </source>
</reference>
<evidence type="ECO:0000256" key="1">
    <source>
        <dbReference type="SAM" id="SignalP"/>
    </source>
</evidence>
<dbReference type="EMBL" id="JF800133">
    <property type="protein sequence ID" value="AEF57448.1"/>
    <property type="molecule type" value="mRNA"/>
</dbReference>
<keyword evidence="1" id="KW-0732">Signal</keyword>
<protein>
    <submittedName>
        <fullName evidence="2">RXLR effector</fullName>
    </submittedName>
</protein>
<proteinExistence type="evidence at transcript level"/>
<sequence length="137" mass="15664">MRLHFLLLLLSSSTGVSLSDPSNSDPVRSSAGILLVVDHPNGEMEGRHRHLREEPETEARGLIEIEREIPAMVERLEKKRNYYDLVKLRKEGVSSRALSKWLSKNKLKEDLAYELAEFKRVKKEIDVLGKAFLAPLE</sequence>
<feature type="signal peptide" evidence="1">
    <location>
        <begin position="1"/>
        <end position="19"/>
    </location>
</feature>
<feature type="chain" id="PRO_5003343907" evidence="1">
    <location>
        <begin position="20"/>
        <end position="137"/>
    </location>
</feature>
<accession>F6MF06</accession>
<evidence type="ECO:0000313" key="2">
    <source>
        <dbReference type="EMBL" id="AEF57448.1"/>
    </source>
</evidence>
<name>F6MF06_HYAAB</name>
<dbReference type="AlphaFoldDB" id="F6MF06"/>
<organism evidence="2">
    <name type="scientific">Hyaloperonospora arabidopsidis</name>
    <name type="common">Peronospora arabidopsidis</name>
    <dbReference type="NCBI Taxonomy" id="272952"/>
    <lineage>
        <taxon>Eukaryota</taxon>
        <taxon>Sar</taxon>
        <taxon>Stramenopiles</taxon>
        <taxon>Oomycota</taxon>
        <taxon>Peronosporomycetes</taxon>
        <taxon>Peronosporales</taxon>
        <taxon>Peronosporaceae</taxon>
        <taxon>Hyaloperonospora</taxon>
    </lineage>
</organism>